<evidence type="ECO:0000313" key="9">
    <source>
        <dbReference type="EMBL" id="QKF66471.1"/>
    </source>
</evidence>
<evidence type="ECO:0000256" key="3">
    <source>
        <dbReference type="ARBA" id="ARBA00022741"/>
    </source>
</evidence>
<dbReference type="PANTHER" id="PTHR43065">
    <property type="entry name" value="SENSOR HISTIDINE KINASE"/>
    <property type="match status" value="1"/>
</dbReference>
<sequence length="692" mass="80684">MYKNKKNIFIAIISFLILTIFIVSGTYYYILDKQKTLLTSIYDSTNKNILKLTDNFLKNKRDATLSIALALAKDNELQKFIINGQYDNFNYKEISQQMRDNTKFKNIWIQIVDKNGNSIYRSWTDKKGDNLLFRKDLKNFIENKTISTSISVALYSMTIKARSPILDKENNFLGAIEVISHFDSIANDLKENNINSIVITDKKYKEVLKLPYTKTFIGDYYIANKNADKDLINYLSNNKIENYLNIDTYIIEKNYLISKYNLFNDKHERLGDIINFVDLNDIDIQIVKSFKIQIIMISVIALIIIFFSFLLYLYSNYLKQLKIQEQKKESILNSQQNIIVITNGIELIDSNQRLYEFFSDTNDLSSFVKKYKCICTSFIDMKDDIYIIEKYYNGKNWAEYILANPTKNFRVAMKNMKNEITHFSIKCSKFKLQELIIVTLTDITQEILQIENNKEKDRILFQQSKIAAISDTLNHIAHQWRQPLSVISTITSGMKLQKELNLLNDITFNESCDSIIDNTNKLSLTIENFTNFFNKEGEITNFQLVESVMNTKNFLHLILKENNIKCSLVYDNDLILNCNKSDFSQAIFNILDNSIHALISNKDINDRFIFIEFKNKILEIKDSANGINEDIISKILEPYFTTKHEAFGVGLGLYIVNEIFVKNLGYKIDIKNVTYTYENKNYTGASFIIDFN</sequence>
<dbReference type="Gene3D" id="3.30.450.20">
    <property type="entry name" value="PAS domain"/>
    <property type="match status" value="1"/>
</dbReference>
<dbReference type="KEGG" id="avp:AVENP_0912"/>
<evidence type="ECO:0000256" key="6">
    <source>
        <dbReference type="ARBA" id="ARBA00023012"/>
    </source>
</evidence>
<proteinExistence type="predicted"/>
<dbReference type="SUPFAM" id="SSF55874">
    <property type="entry name" value="ATPase domain of HSP90 chaperone/DNA topoisomerase II/histidine kinase"/>
    <property type="match status" value="1"/>
</dbReference>
<dbReference type="Pfam" id="PF02518">
    <property type="entry name" value="HATPase_c"/>
    <property type="match status" value="1"/>
</dbReference>
<feature type="domain" description="Histidine kinase" evidence="8">
    <location>
        <begin position="475"/>
        <end position="692"/>
    </location>
</feature>
<keyword evidence="6" id="KW-0902">Two-component regulatory system</keyword>
<dbReference type="InterPro" id="IPR029151">
    <property type="entry name" value="Sensor-like_sf"/>
</dbReference>
<dbReference type="PROSITE" id="PS50109">
    <property type="entry name" value="HIS_KIN"/>
    <property type="match status" value="1"/>
</dbReference>
<dbReference type="Gene3D" id="3.30.565.10">
    <property type="entry name" value="Histidine kinase-like ATPase, C-terminal domain"/>
    <property type="match status" value="1"/>
</dbReference>
<dbReference type="PANTHER" id="PTHR43065:SF10">
    <property type="entry name" value="PEROXIDE STRESS-ACTIVATED HISTIDINE KINASE MAK3"/>
    <property type="match status" value="1"/>
</dbReference>
<dbReference type="InterPro" id="IPR005467">
    <property type="entry name" value="His_kinase_dom"/>
</dbReference>
<dbReference type="Proteomes" id="UP000503482">
    <property type="component" value="Chromosome"/>
</dbReference>
<name>A0AAE7B8B7_9BACT</name>
<dbReference type="EMBL" id="CP053840">
    <property type="protein sequence ID" value="QKF66471.1"/>
    <property type="molecule type" value="Genomic_DNA"/>
</dbReference>
<evidence type="ECO:0000256" key="7">
    <source>
        <dbReference type="SAM" id="Phobius"/>
    </source>
</evidence>
<keyword evidence="2" id="KW-0808">Transferase</keyword>
<dbReference type="SUPFAM" id="SSF47384">
    <property type="entry name" value="Homodimeric domain of signal transducing histidine kinase"/>
    <property type="match status" value="1"/>
</dbReference>
<dbReference type="SUPFAM" id="SSF103190">
    <property type="entry name" value="Sensory domain-like"/>
    <property type="match status" value="1"/>
</dbReference>
<keyword evidence="3" id="KW-0547">Nucleotide-binding</keyword>
<dbReference type="InterPro" id="IPR036097">
    <property type="entry name" value="HisK_dim/P_sf"/>
</dbReference>
<evidence type="ECO:0000256" key="4">
    <source>
        <dbReference type="ARBA" id="ARBA00022777"/>
    </source>
</evidence>
<evidence type="ECO:0000256" key="5">
    <source>
        <dbReference type="ARBA" id="ARBA00022840"/>
    </source>
</evidence>
<dbReference type="InterPro" id="IPR003594">
    <property type="entry name" value="HATPase_dom"/>
</dbReference>
<gene>
    <name evidence="9" type="ORF">AVENP_0912</name>
</gene>
<keyword evidence="4 9" id="KW-0418">Kinase</keyword>
<dbReference type="InterPro" id="IPR036890">
    <property type="entry name" value="HATPase_C_sf"/>
</dbReference>
<keyword evidence="7" id="KW-1133">Transmembrane helix</keyword>
<reference evidence="9 10" key="1">
    <citation type="submission" date="2020-05" db="EMBL/GenBank/DDBJ databases">
        <title>Complete genome sequencing of Campylobacter and Arcobacter type strains.</title>
        <authorList>
            <person name="Miller W.G."/>
            <person name="Yee E."/>
        </authorList>
    </citation>
    <scope>NUCLEOTIDE SEQUENCE [LARGE SCALE GENOMIC DNA]</scope>
    <source>
        <strain evidence="9 10">LMG 26156</strain>
    </source>
</reference>
<keyword evidence="7" id="KW-0812">Transmembrane</keyword>
<evidence type="ECO:0000259" key="8">
    <source>
        <dbReference type="PROSITE" id="PS50109"/>
    </source>
</evidence>
<evidence type="ECO:0000256" key="1">
    <source>
        <dbReference type="ARBA" id="ARBA00022553"/>
    </source>
</evidence>
<dbReference type="AlphaFoldDB" id="A0AAE7B8B7"/>
<keyword evidence="10" id="KW-1185">Reference proteome</keyword>
<evidence type="ECO:0000313" key="10">
    <source>
        <dbReference type="Proteomes" id="UP000503482"/>
    </source>
</evidence>
<evidence type="ECO:0000256" key="2">
    <source>
        <dbReference type="ARBA" id="ARBA00022679"/>
    </source>
</evidence>
<feature type="transmembrane region" description="Helical" evidence="7">
    <location>
        <begin position="294"/>
        <end position="314"/>
    </location>
</feature>
<keyword evidence="5" id="KW-0067">ATP-binding</keyword>
<keyword evidence="7" id="KW-0472">Membrane</keyword>
<accession>A0AAE7B8B7</accession>
<protein>
    <submittedName>
        <fullName evidence="9">Cache sensor-containing signal transduction histidine kinase</fullName>
    </submittedName>
</protein>
<dbReference type="RefSeq" id="WP_128360261.1">
    <property type="nucleotide sequence ID" value="NZ_CP053840.1"/>
</dbReference>
<organism evidence="9 10">
    <name type="scientific">Arcobacter venerupis</name>
    <dbReference type="NCBI Taxonomy" id="1054033"/>
    <lineage>
        <taxon>Bacteria</taxon>
        <taxon>Pseudomonadati</taxon>
        <taxon>Campylobacterota</taxon>
        <taxon>Epsilonproteobacteria</taxon>
        <taxon>Campylobacterales</taxon>
        <taxon>Arcobacteraceae</taxon>
        <taxon>Arcobacter</taxon>
    </lineage>
</organism>
<feature type="transmembrane region" description="Helical" evidence="7">
    <location>
        <begin position="7"/>
        <end position="30"/>
    </location>
</feature>
<keyword evidence="1" id="KW-0597">Phosphoprotein</keyword>
<dbReference type="GO" id="GO:0005524">
    <property type="term" value="F:ATP binding"/>
    <property type="evidence" value="ECO:0007669"/>
    <property type="project" value="UniProtKB-KW"/>
</dbReference>
<dbReference type="Gene3D" id="1.10.287.130">
    <property type="match status" value="1"/>
</dbReference>
<dbReference type="GO" id="GO:0000155">
    <property type="term" value="F:phosphorelay sensor kinase activity"/>
    <property type="evidence" value="ECO:0007669"/>
    <property type="project" value="InterPro"/>
</dbReference>
<dbReference type="SMART" id="SM00387">
    <property type="entry name" value="HATPase_c"/>
    <property type="match status" value="1"/>
</dbReference>